<keyword evidence="3" id="KW-1185">Reference proteome</keyword>
<proteinExistence type="predicted"/>
<dbReference type="EMBL" id="FORR01000004">
    <property type="protein sequence ID" value="SFJ05584.1"/>
    <property type="molecule type" value="Genomic_DNA"/>
</dbReference>
<keyword evidence="1" id="KW-0812">Transmembrane</keyword>
<feature type="transmembrane region" description="Helical" evidence="1">
    <location>
        <begin position="63"/>
        <end position="80"/>
    </location>
</feature>
<dbReference type="Pfam" id="PF14036">
    <property type="entry name" value="YlaH"/>
    <property type="match status" value="1"/>
</dbReference>
<feature type="transmembrane region" description="Helical" evidence="1">
    <location>
        <begin position="39"/>
        <end position="57"/>
    </location>
</feature>
<dbReference type="RefSeq" id="WP_093228777.1">
    <property type="nucleotide sequence ID" value="NZ_FORR01000004.1"/>
</dbReference>
<reference evidence="2 3" key="1">
    <citation type="submission" date="2016-10" db="EMBL/GenBank/DDBJ databases">
        <authorList>
            <person name="de Groot N.N."/>
        </authorList>
    </citation>
    <scope>NUCLEOTIDE SEQUENCE [LARGE SCALE GENOMIC DNA]</scope>
    <source>
        <strain evidence="2 3">DSM 44778</strain>
    </source>
</reference>
<dbReference type="InterPro" id="IPR025620">
    <property type="entry name" value="YlaH"/>
</dbReference>
<keyword evidence="1" id="KW-1133">Transmembrane helix</keyword>
<evidence type="ECO:0000313" key="2">
    <source>
        <dbReference type="EMBL" id="SFJ05584.1"/>
    </source>
</evidence>
<accession>A0A1I3N8M4</accession>
<evidence type="ECO:0000256" key="1">
    <source>
        <dbReference type="SAM" id="Phobius"/>
    </source>
</evidence>
<sequence>MFDWINELPGYIRYLIILVLAGIIYQTAFARRLPLLKTIAVYIALAVGCWLLLIFQIMRFPIIEAMLITIVLIIVTRLRLMVGKPKQSKQD</sequence>
<evidence type="ECO:0000313" key="3">
    <source>
        <dbReference type="Proteomes" id="UP000199545"/>
    </source>
</evidence>
<dbReference type="STRING" id="46223.SAMN05421852_10441"/>
<gene>
    <name evidence="2" type="ORF">SAMN05421852_10441</name>
</gene>
<dbReference type="AlphaFoldDB" id="A0A1I3N8M4"/>
<feature type="transmembrane region" description="Helical" evidence="1">
    <location>
        <begin position="12"/>
        <end position="30"/>
    </location>
</feature>
<dbReference type="Proteomes" id="UP000199545">
    <property type="component" value="Unassembled WGS sequence"/>
</dbReference>
<dbReference type="OrthoDB" id="2680377at2"/>
<organism evidence="2 3">
    <name type="scientific">Thermoflavimicrobium dichotomicum</name>
    <dbReference type="NCBI Taxonomy" id="46223"/>
    <lineage>
        <taxon>Bacteria</taxon>
        <taxon>Bacillati</taxon>
        <taxon>Bacillota</taxon>
        <taxon>Bacilli</taxon>
        <taxon>Bacillales</taxon>
        <taxon>Thermoactinomycetaceae</taxon>
        <taxon>Thermoflavimicrobium</taxon>
    </lineage>
</organism>
<name>A0A1I3N8M4_9BACL</name>
<keyword evidence="1" id="KW-0472">Membrane</keyword>
<protein>
    <submittedName>
        <fullName evidence="2">YlaH-like protein</fullName>
    </submittedName>
</protein>